<feature type="transmembrane region" description="Helical" evidence="7">
    <location>
        <begin position="12"/>
        <end position="31"/>
    </location>
</feature>
<dbReference type="RefSeq" id="WP_144676786.1">
    <property type="nucleotide sequence ID" value="NZ_LK996017.1"/>
</dbReference>
<gene>
    <name evidence="8" type="ORF">DPCES_4565</name>
</gene>
<evidence type="ECO:0000256" key="2">
    <source>
        <dbReference type="ARBA" id="ARBA00008929"/>
    </source>
</evidence>
<evidence type="ECO:0000256" key="3">
    <source>
        <dbReference type="ARBA" id="ARBA00022475"/>
    </source>
</evidence>
<accession>A0A098B9B7</accession>
<evidence type="ECO:0000313" key="8">
    <source>
        <dbReference type="EMBL" id="CDX04451.1"/>
    </source>
</evidence>
<dbReference type="AlphaFoldDB" id="A0A098B9B7"/>
<feature type="transmembrane region" description="Helical" evidence="7">
    <location>
        <begin position="190"/>
        <end position="210"/>
    </location>
</feature>
<keyword evidence="4 7" id="KW-0812">Transmembrane</keyword>
<evidence type="ECO:0000256" key="5">
    <source>
        <dbReference type="ARBA" id="ARBA00022989"/>
    </source>
</evidence>
<dbReference type="PANTHER" id="PTHR34856">
    <property type="entry name" value="PROTEIN NRFD"/>
    <property type="match status" value="1"/>
</dbReference>
<organism evidence="8">
    <name type="scientific">Desulfitobacterium hafniense</name>
    <name type="common">Desulfitobacterium frappieri</name>
    <dbReference type="NCBI Taxonomy" id="49338"/>
    <lineage>
        <taxon>Bacteria</taxon>
        <taxon>Bacillati</taxon>
        <taxon>Bacillota</taxon>
        <taxon>Clostridia</taxon>
        <taxon>Eubacteriales</taxon>
        <taxon>Desulfitobacteriaceae</taxon>
        <taxon>Desulfitobacterium</taxon>
    </lineage>
</organism>
<feature type="transmembrane region" description="Helical" evidence="7">
    <location>
        <begin position="112"/>
        <end position="134"/>
    </location>
</feature>
<feature type="transmembrane region" description="Helical" evidence="7">
    <location>
        <begin position="146"/>
        <end position="169"/>
    </location>
</feature>
<name>A0A098B9B7_DESHA</name>
<feature type="transmembrane region" description="Helical" evidence="7">
    <location>
        <begin position="256"/>
        <end position="282"/>
    </location>
</feature>
<comment type="subcellular location">
    <subcellularLocation>
        <location evidence="1">Cell membrane</location>
        <topology evidence="1">Multi-pass membrane protein</topology>
    </subcellularLocation>
</comment>
<feature type="transmembrane region" description="Helical" evidence="7">
    <location>
        <begin position="81"/>
        <end position="100"/>
    </location>
</feature>
<keyword evidence="6 7" id="KW-0472">Membrane</keyword>
<evidence type="ECO:0000256" key="6">
    <source>
        <dbReference type="ARBA" id="ARBA00023136"/>
    </source>
</evidence>
<keyword evidence="5 7" id="KW-1133">Transmembrane helix</keyword>
<dbReference type="InterPro" id="IPR052049">
    <property type="entry name" value="Electron_transfer_protein"/>
</dbReference>
<proteinExistence type="inferred from homology"/>
<dbReference type="PATRIC" id="fig|49338.4.peg.4912"/>
<keyword evidence="3" id="KW-1003">Cell membrane</keyword>
<dbReference type="Pfam" id="PF03916">
    <property type="entry name" value="NrfD"/>
    <property type="match status" value="1"/>
</dbReference>
<dbReference type="Gene3D" id="1.20.1630.10">
    <property type="entry name" value="Formate dehydrogenase/DMSO reductase domain"/>
    <property type="match status" value="1"/>
</dbReference>
<comment type="similarity">
    <text evidence="2">Belongs to the NrfD family.</text>
</comment>
<evidence type="ECO:0000256" key="7">
    <source>
        <dbReference type="SAM" id="Phobius"/>
    </source>
</evidence>
<feature type="transmembrane region" description="Helical" evidence="7">
    <location>
        <begin position="222"/>
        <end position="244"/>
    </location>
</feature>
<sequence>MHPQQVWHDLVVWYLFLAGTGAGVYLIALGNKLWRRDDSLQNIGYFWGPAFVAVGTAFLLFELGRPLAAPLAVLRPFSSMISIGTIILSLFLLLGLIQIVQNLYFKKSTPRCLDWVGFGLAIGTATYTGLLLGVVKAIPFWNNPLLLPLLFLASALSSGVGFILLILVASKKIRKEQIAAALPAMVKLDIGLILCEIVLLSVMLCLAKQAGGAAGSSVDILLKGFLALPFWGLVIGVGLLLPLFIETFMRSHQEKVLLVCALALLVGGIALRYSIVLAGVFVPLS</sequence>
<protein>
    <submittedName>
        <fullName evidence="8">Molybdopterin oxidoreductase, chain C</fullName>
    </submittedName>
</protein>
<evidence type="ECO:0000256" key="1">
    <source>
        <dbReference type="ARBA" id="ARBA00004651"/>
    </source>
</evidence>
<dbReference type="PANTHER" id="PTHR34856:SF2">
    <property type="entry name" value="PROTEIN NRFD"/>
    <property type="match status" value="1"/>
</dbReference>
<dbReference type="InterPro" id="IPR005614">
    <property type="entry name" value="NrfD-like"/>
</dbReference>
<evidence type="ECO:0000256" key="4">
    <source>
        <dbReference type="ARBA" id="ARBA00022692"/>
    </source>
</evidence>
<dbReference type="GO" id="GO:0005886">
    <property type="term" value="C:plasma membrane"/>
    <property type="evidence" value="ECO:0007669"/>
    <property type="project" value="UniProtKB-SubCell"/>
</dbReference>
<feature type="transmembrane region" description="Helical" evidence="7">
    <location>
        <begin position="43"/>
        <end position="61"/>
    </location>
</feature>
<dbReference type="EMBL" id="LK996017">
    <property type="protein sequence ID" value="CDX04451.1"/>
    <property type="molecule type" value="Genomic_DNA"/>
</dbReference>
<reference evidence="8" key="1">
    <citation type="submission" date="2014-07" db="EMBL/GenBank/DDBJ databases">
        <authorList>
            <person name="Hornung V.Bastian."/>
        </authorList>
    </citation>
    <scope>NUCLEOTIDE SEQUENCE</scope>
    <source>
        <strain evidence="8">PCE-S</strain>
    </source>
</reference>